<dbReference type="Pfam" id="PF01055">
    <property type="entry name" value="Glyco_hydro_31_2nd"/>
    <property type="match status" value="1"/>
</dbReference>
<dbReference type="GO" id="GO:0030246">
    <property type="term" value="F:carbohydrate binding"/>
    <property type="evidence" value="ECO:0007669"/>
    <property type="project" value="InterPro"/>
</dbReference>
<dbReference type="Gene3D" id="2.60.40.1180">
    <property type="entry name" value="Golgi alpha-mannosidase II"/>
    <property type="match status" value="2"/>
</dbReference>
<evidence type="ECO:0000259" key="6">
    <source>
        <dbReference type="Pfam" id="PF21365"/>
    </source>
</evidence>
<keyword evidence="2" id="KW-0326">Glycosidase</keyword>
<dbReference type="eggNOG" id="COG1501">
    <property type="taxonomic scope" value="Bacteria"/>
</dbReference>
<comment type="similarity">
    <text evidence="1 2">Belongs to the glycosyl hydrolase 31 family.</text>
</comment>
<feature type="domain" description="Glycoside hydrolase family 31 TIM barrel" evidence="3">
    <location>
        <begin position="264"/>
        <end position="590"/>
    </location>
</feature>
<keyword evidence="2" id="KW-0378">Hydrolase</keyword>
<gene>
    <name evidence="7" type="ORF">N781_08795</name>
</gene>
<proteinExistence type="inferred from homology"/>
<dbReference type="EMBL" id="AVPE01000018">
    <property type="protein sequence ID" value="KGX89969.1"/>
    <property type="molecule type" value="Genomic_DNA"/>
</dbReference>
<name>A0A0A5GD93_9BACI</name>
<dbReference type="InterPro" id="IPR011013">
    <property type="entry name" value="Gal_mutarotase_sf_dom"/>
</dbReference>
<evidence type="ECO:0000259" key="5">
    <source>
        <dbReference type="Pfam" id="PF17137"/>
    </source>
</evidence>
<feature type="domain" description="DUF5110" evidence="5">
    <location>
        <begin position="705"/>
        <end position="769"/>
    </location>
</feature>
<sequence length="802" mass="93220">MIKLLDFKLHTEENNCLTFTSGDEEVSLYVLEEDVFRVFIPFDKNHSMQHTWIIAPGEEDIPASGRNRFDTTPFTLPAYEVYECENTVTVETNRLRAVVHLSGFSIDWYGNVSGQWVKIAGDRKTQAYNFKRMLGERVLHYMERSPDERYYGLGEKGGPMNRYGKRYQMRTIDAMGYDAETTDPLYKHIPFYMTYSESSGLAYGMVYDNYSDSIFDMGAEYDYYHKHFRYYQAEKGDCDYYFMLGPKVKDVVERYTWLTGQMILPPKWSLGYSGSTMTYTDAPDAQEQLKKFVDYCKDYDIPCDSFQLSSGYTSIKDKRYVFNWNTSKVPEPKKMTGYFHDHGIKVCANVKPCLLDDHPMYEQLEKDRLFVHNERFNEPETSQFWDALGSYLDFTNDATIAWWKEQIKAQLLEYGIDSIWNDNNEYEIWDEAAMAHGFGSTIPMSYVKPIQTLLMMKASYEAQKEHAPNDRPYLISRSGMPGMQRYVQTWSGDNYTDWKTIRYNLKMGLSLSLSGVYNFGHDVGGFAGKAPEPELFVRWIQNGIFHPRFTIHSWNEDASVNVPWMYPEYADSIRELMKERVKWTPYFYHLMYRAHKHYEPLLTPTFYYFQDDGRTFEENDEFMVGEDLLIANVMEKGQSVRDVYLPANANGWYDMNGGNFYEGGQTVSVSAELTEIPMFAVGGSAFPIRDGEISFTNKEDNSRGVIVYPHQGKGNRQFRFYEDDGESMEYTKGNYAFLSVELETTLDSVTVKVNWEGSYQPPFSEVTVYVLESESRDVHVPDGQKLESNVYVVRSLQGEVTS</sequence>
<evidence type="ECO:0000256" key="2">
    <source>
        <dbReference type="RuleBase" id="RU361185"/>
    </source>
</evidence>
<comment type="caution">
    <text evidence="7">The sequence shown here is derived from an EMBL/GenBank/DDBJ whole genome shotgun (WGS) entry which is preliminary data.</text>
</comment>
<evidence type="ECO:0000259" key="3">
    <source>
        <dbReference type="Pfam" id="PF01055"/>
    </source>
</evidence>
<dbReference type="InterPro" id="IPR025887">
    <property type="entry name" value="Glyco_hydro_31_N_dom"/>
</dbReference>
<dbReference type="InterPro" id="IPR033403">
    <property type="entry name" value="DUF5110"/>
</dbReference>
<dbReference type="CDD" id="cd14752">
    <property type="entry name" value="GH31_N"/>
    <property type="match status" value="1"/>
</dbReference>
<dbReference type="PANTHER" id="PTHR22762:SF165">
    <property type="entry name" value="PUTATIVE (AFU_ORTHOLOGUE AFUA_1G06560)-RELATED"/>
    <property type="match status" value="1"/>
</dbReference>
<organism evidence="7 8">
    <name type="scientific">Pontibacillus halophilus JSM 076056 = DSM 19796</name>
    <dbReference type="NCBI Taxonomy" id="1385510"/>
    <lineage>
        <taxon>Bacteria</taxon>
        <taxon>Bacillati</taxon>
        <taxon>Bacillota</taxon>
        <taxon>Bacilli</taxon>
        <taxon>Bacillales</taxon>
        <taxon>Bacillaceae</taxon>
        <taxon>Pontibacillus</taxon>
    </lineage>
</organism>
<evidence type="ECO:0000256" key="1">
    <source>
        <dbReference type="ARBA" id="ARBA00007806"/>
    </source>
</evidence>
<accession>A0A0A5GD93</accession>
<dbReference type="AlphaFoldDB" id="A0A0A5GD93"/>
<dbReference type="SUPFAM" id="SSF74650">
    <property type="entry name" value="Galactose mutarotase-like"/>
    <property type="match status" value="1"/>
</dbReference>
<feature type="domain" description="Glycoside hydrolase family 31 N-terminal" evidence="4">
    <location>
        <begin position="26"/>
        <end position="216"/>
    </location>
</feature>
<dbReference type="CDD" id="cd06599">
    <property type="entry name" value="GH31_glycosidase_Aec37"/>
    <property type="match status" value="1"/>
</dbReference>
<keyword evidence="8" id="KW-1185">Reference proteome</keyword>
<dbReference type="Pfam" id="PF13802">
    <property type="entry name" value="Gal_mutarotas_2"/>
    <property type="match status" value="1"/>
</dbReference>
<dbReference type="SUPFAM" id="SSF51445">
    <property type="entry name" value="(Trans)glycosidases"/>
    <property type="match status" value="1"/>
</dbReference>
<feature type="domain" description="Glycosyl hydrolase family 31 C-terminal" evidence="6">
    <location>
        <begin position="599"/>
        <end position="684"/>
    </location>
</feature>
<dbReference type="Pfam" id="PF21365">
    <property type="entry name" value="Glyco_hydro_31_3rd"/>
    <property type="match status" value="1"/>
</dbReference>
<dbReference type="SUPFAM" id="SSF51011">
    <property type="entry name" value="Glycosyl hydrolase domain"/>
    <property type="match status" value="1"/>
</dbReference>
<dbReference type="Gene3D" id="3.20.20.80">
    <property type="entry name" value="Glycosidases"/>
    <property type="match status" value="1"/>
</dbReference>
<dbReference type="Proteomes" id="UP000030528">
    <property type="component" value="Unassembled WGS sequence"/>
</dbReference>
<dbReference type="InterPro" id="IPR000322">
    <property type="entry name" value="Glyco_hydro_31_TIM"/>
</dbReference>
<reference evidence="7 8" key="1">
    <citation type="submission" date="2013-08" db="EMBL/GenBank/DDBJ databases">
        <authorList>
            <person name="Huang J."/>
            <person name="Wang G."/>
        </authorList>
    </citation>
    <scope>NUCLEOTIDE SEQUENCE [LARGE SCALE GENOMIC DNA]</scope>
    <source>
        <strain evidence="7 8">JSM 076056</strain>
    </source>
</reference>
<evidence type="ECO:0000259" key="4">
    <source>
        <dbReference type="Pfam" id="PF13802"/>
    </source>
</evidence>
<dbReference type="RefSeq" id="WP_036770517.1">
    <property type="nucleotide sequence ID" value="NZ_AULI01000020.1"/>
</dbReference>
<dbReference type="GO" id="GO:0005975">
    <property type="term" value="P:carbohydrate metabolic process"/>
    <property type="evidence" value="ECO:0007669"/>
    <property type="project" value="InterPro"/>
</dbReference>
<dbReference type="InterPro" id="IPR013780">
    <property type="entry name" value="Glyco_hydro_b"/>
</dbReference>
<dbReference type="InterPro" id="IPR017853">
    <property type="entry name" value="GH"/>
</dbReference>
<dbReference type="InterPro" id="IPR048395">
    <property type="entry name" value="Glyco_hydro_31_C"/>
</dbReference>
<dbReference type="GO" id="GO:0004553">
    <property type="term" value="F:hydrolase activity, hydrolyzing O-glycosyl compounds"/>
    <property type="evidence" value="ECO:0007669"/>
    <property type="project" value="InterPro"/>
</dbReference>
<evidence type="ECO:0000313" key="7">
    <source>
        <dbReference type="EMBL" id="KGX89969.1"/>
    </source>
</evidence>
<protein>
    <submittedName>
        <fullName evidence="7">Alpha-glucosidase</fullName>
    </submittedName>
</protein>
<dbReference type="Pfam" id="PF17137">
    <property type="entry name" value="DUF5110"/>
    <property type="match status" value="1"/>
</dbReference>
<dbReference type="Gene3D" id="2.60.40.1760">
    <property type="entry name" value="glycosyl hydrolase (family 31)"/>
    <property type="match status" value="1"/>
</dbReference>
<evidence type="ECO:0000313" key="8">
    <source>
        <dbReference type="Proteomes" id="UP000030528"/>
    </source>
</evidence>
<dbReference type="STRING" id="1385510.GCA_000425205_03429"/>
<dbReference type="PANTHER" id="PTHR22762">
    <property type="entry name" value="ALPHA-GLUCOSIDASE"/>
    <property type="match status" value="1"/>
</dbReference>